<evidence type="ECO:0000313" key="4">
    <source>
        <dbReference type="EMBL" id="POH72950.1"/>
    </source>
</evidence>
<feature type="domain" description="CN hydrolase" evidence="3">
    <location>
        <begin position="24"/>
        <end position="283"/>
    </location>
</feature>
<dbReference type="RefSeq" id="WP_103466043.1">
    <property type="nucleotide sequence ID" value="NZ_PPXC01000009.1"/>
</dbReference>
<accession>A0A2S3ZUR2</accession>
<dbReference type="AlphaFoldDB" id="A0A2S3ZUR2"/>
<comment type="caution">
    <text evidence="4">The sequence shown here is derived from an EMBL/GenBank/DDBJ whole genome shotgun (WGS) entry which is preliminary data.</text>
</comment>
<evidence type="ECO:0000313" key="5">
    <source>
        <dbReference type="Proteomes" id="UP000237061"/>
    </source>
</evidence>
<dbReference type="InterPro" id="IPR050345">
    <property type="entry name" value="Aliph_Amidase/BUP"/>
</dbReference>
<dbReference type="PANTHER" id="PTHR43674:SF2">
    <property type="entry name" value="BETA-UREIDOPROPIONASE"/>
    <property type="match status" value="1"/>
</dbReference>
<dbReference type="Gene3D" id="3.60.110.10">
    <property type="entry name" value="Carbon-nitrogen hydrolase"/>
    <property type="match status" value="1"/>
</dbReference>
<protein>
    <submittedName>
        <fullName evidence="4">Hydrolase</fullName>
    </submittedName>
</protein>
<dbReference type="InterPro" id="IPR036526">
    <property type="entry name" value="C-N_Hydrolase_sf"/>
</dbReference>
<dbReference type="GO" id="GO:0050126">
    <property type="term" value="F:N-carbamoylputrescine amidase activity"/>
    <property type="evidence" value="ECO:0007669"/>
    <property type="project" value="TreeGrafter"/>
</dbReference>
<dbReference type="PROSITE" id="PS50263">
    <property type="entry name" value="CN_HYDROLASE"/>
    <property type="match status" value="1"/>
</dbReference>
<gene>
    <name evidence="4" type="ORF">CVS27_12285</name>
</gene>
<dbReference type="EMBL" id="PPXC01000009">
    <property type="protein sequence ID" value="POH72950.1"/>
    <property type="molecule type" value="Genomic_DNA"/>
</dbReference>
<dbReference type="GO" id="GO:0033388">
    <property type="term" value="P:putrescine biosynthetic process from arginine"/>
    <property type="evidence" value="ECO:0007669"/>
    <property type="project" value="TreeGrafter"/>
</dbReference>
<dbReference type="Proteomes" id="UP000237061">
    <property type="component" value="Unassembled WGS sequence"/>
</dbReference>
<proteinExistence type="predicted"/>
<keyword evidence="1 4" id="KW-0378">Hydrolase</keyword>
<sequence>MIEITALVPPPSFARVDEPRRLPLRVGVVQHRWQADAAALRAELSQGIARAAGHGAAIVFLPELTLSRYPADAIPTSAPGAAAEDLSTGPTFTFAAEAAQANGVHVHASLYEKADAGDGLGFNTAILVSPAGELVGRTRKLHIPVTEGYYEDKYFRGGDGEAPYPVYTLKDLDGVRLGMPTCWDEWFPEVARLYSLDGAELLVYPTAIGSEPAHPDFDTQPLWQQVIVGNGIANGLFMVAPNRYGDEGAVTFYGSSFISDPYGRILVQAPRNESAVLVADLDLDQRKDWLDLFPFLATRRPDTYARLSEPVNSLQPHGSHESQFAHQGRA</sequence>
<dbReference type="SUPFAM" id="SSF56317">
    <property type="entry name" value="Carbon-nitrogen hydrolase"/>
    <property type="match status" value="1"/>
</dbReference>
<keyword evidence="5" id="KW-1185">Reference proteome</keyword>
<name>A0A2S3ZUR2_ARTGL</name>
<evidence type="ECO:0000259" key="3">
    <source>
        <dbReference type="PROSITE" id="PS50263"/>
    </source>
</evidence>
<evidence type="ECO:0000256" key="1">
    <source>
        <dbReference type="ARBA" id="ARBA00022801"/>
    </source>
</evidence>
<reference evidence="4 5" key="1">
    <citation type="submission" date="2018-01" db="EMBL/GenBank/DDBJ databases">
        <title>Arthrobacter sp. nov., from glaciers in China.</title>
        <authorList>
            <person name="Liu Q."/>
            <person name="Xin Y.-H."/>
        </authorList>
    </citation>
    <scope>NUCLEOTIDE SEQUENCE [LARGE SCALE GENOMIC DNA]</scope>
    <source>
        <strain evidence="4 5">HLT2-12-2</strain>
    </source>
</reference>
<dbReference type="Pfam" id="PF00795">
    <property type="entry name" value="CN_hydrolase"/>
    <property type="match status" value="1"/>
</dbReference>
<feature type="region of interest" description="Disordered" evidence="2">
    <location>
        <begin position="310"/>
        <end position="330"/>
    </location>
</feature>
<dbReference type="PANTHER" id="PTHR43674">
    <property type="entry name" value="NITRILASE C965.09-RELATED"/>
    <property type="match status" value="1"/>
</dbReference>
<evidence type="ECO:0000256" key="2">
    <source>
        <dbReference type="SAM" id="MobiDB-lite"/>
    </source>
</evidence>
<organism evidence="4 5">
    <name type="scientific">Arthrobacter glacialis</name>
    <dbReference type="NCBI Taxonomy" id="1664"/>
    <lineage>
        <taxon>Bacteria</taxon>
        <taxon>Bacillati</taxon>
        <taxon>Actinomycetota</taxon>
        <taxon>Actinomycetes</taxon>
        <taxon>Micrococcales</taxon>
        <taxon>Micrococcaceae</taxon>
        <taxon>Arthrobacter</taxon>
    </lineage>
</organism>
<dbReference type="InterPro" id="IPR003010">
    <property type="entry name" value="C-N_Hydrolase"/>
</dbReference>